<reference evidence="1" key="2">
    <citation type="submission" date="2025-09" db="UniProtKB">
        <authorList>
            <consortium name="Ensembl"/>
        </authorList>
    </citation>
    <scope>IDENTIFICATION</scope>
</reference>
<dbReference type="AlphaFoldDB" id="A0A8C4NJ68"/>
<proteinExistence type="predicted"/>
<organism evidence="1 2">
    <name type="scientific">Eptatretus burgeri</name>
    <name type="common">Inshore hagfish</name>
    <dbReference type="NCBI Taxonomy" id="7764"/>
    <lineage>
        <taxon>Eukaryota</taxon>
        <taxon>Metazoa</taxon>
        <taxon>Chordata</taxon>
        <taxon>Craniata</taxon>
        <taxon>Vertebrata</taxon>
        <taxon>Cyclostomata</taxon>
        <taxon>Myxini</taxon>
        <taxon>Myxiniformes</taxon>
        <taxon>Myxinidae</taxon>
        <taxon>Eptatretinae</taxon>
        <taxon>Eptatretus</taxon>
    </lineage>
</organism>
<dbReference type="Proteomes" id="UP000694388">
    <property type="component" value="Unplaced"/>
</dbReference>
<sequence length="98" mass="11230">MYKSTREGIVHMYKNTREGIVHVYKNTREGVVHMYKNTREGVVHVKNNEHISSLHKAIFIQVTVDAVGSGPSFPLLGFGLVFLTVRFKEFPVIMRQNV</sequence>
<reference evidence="1" key="1">
    <citation type="submission" date="2025-08" db="UniProtKB">
        <authorList>
            <consortium name="Ensembl"/>
        </authorList>
    </citation>
    <scope>IDENTIFICATION</scope>
</reference>
<dbReference type="Gene3D" id="1.10.287.700">
    <property type="entry name" value="Helix hairpin bin"/>
    <property type="match status" value="1"/>
</dbReference>
<keyword evidence="2" id="KW-1185">Reference proteome</keyword>
<evidence type="ECO:0000313" key="2">
    <source>
        <dbReference type="Proteomes" id="UP000694388"/>
    </source>
</evidence>
<protein>
    <submittedName>
        <fullName evidence="1">Uncharacterized protein</fullName>
    </submittedName>
</protein>
<evidence type="ECO:0000313" key="1">
    <source>
        <dbReference type="Ensembl" id="ENSEBUP00000007532.1"/>
    </source>
</evidence>
<name>A0A8C4NJ68_EPTBU</name>
<dbReference type="Ensembl" id="ENSEBUT00000008017.1">
    <property type="protein sequence ID" value="ENSEBUP00000007532.1"/>
    <property type="gene ID" value="ENSEBUG00000004914.1"/>
</dbReference>
<dbReference type="SUPFAM" id="SSF118375">
    <property type="entry name" value="Synuclein"/>
    <property type="match status" value="1"/>
</dbReference>
<accession>A0A8C4NJ68</accession>